<gene>
    <name evidence="8" type="ORF">GCM10009789_83710</name>
</gene>
<evidence type="ECO:0000313" key="8">
    <source>
        <dbReference type="EMBL" id="GAA1616948.1"/>
    </source>
</evidence>
<sequence>MMLAGRYVVGPCLGAGTWFTVYKAEDTLTGRLVVAKMLHEELAESIVVAEDVLATIEQSVELKHRNIVMVHDAFAVGGSVWQIDEYIDGRTLFAWLREGLVTTSAGIIIFRSLLQGVEYAHSKGAVHGCLDPTSIRIAVPATAKVADFGLTALDPGLAAARTRGTLHFYEPYWAPETRAGEGPTAAGDVYTLGTLLEALVRDNNQRTALQEIVAQATALHPEVRYQSAAELRAALDVISISVDGGS</sequence>
<dbReference type="SUPFAM" id="SSF56112">
    <property type="entry name" value="Protein kinase-like (PK-like)"/>
    <property type="match status" value="1"/>
</dbReference>
<dbReference type="Proteomes" id="UP001500393">
    <property type="component" value="Unassembled WGS sequence"/>
</dbReference>
<evidence type="ECO:0000256" key="2">
    <source>
        <dbReference type="ARBA" id="ARBA00022527"/>
    </source>
</evidence>
<dbReference type="PANTHER" id="PTHR43289">
    <property type="entry name" value="MITOGEN-ACTIVATED PROTEIN KINASE KINASE KINASE 20-RELATED"/>
    <property type="match status" value="1"/>
</dbReference>
<dbReference type="InterPro" id="IPR011009">
    <property type="entry name" value="Kinase-like_dom_sf"/>
</dbReference>
<dbReference type="PROSITE" id="PS50011">
    <property type="entry name" value="PROTEIN_KINASE_DOM"/>
    <property type="match status" value="1"/>
</dbReference>
<dbReference type="PANTHER" id="PTHR43289:SF6">
    <property type="entry name" value="SERINE_THREONINE-PROTEIN KINASE NEKL-3"/>
    <property type="match status" value="1"/>
</dbReference>
<organism evidence="8 9">
    <name type="scientific">Kribbella sancticallisti</name>
    <dbReference type="NCBI Taxonomy" id="460087"/>
    <lineage>
        <taxon>Bacteria</taxon>
        <taxon>Bacillati</taxon>
        <taxon>Actinomycetota</taxon>
        <taxon>Actinomycetes</taxon>
        <taxon>Propionibacteriales</taxon>
        <taxon>Kribbellaceae</taxon>
        <taxon>Kribbella</taxon>
    </lineage>
</organism>
<keyword evidence="6" id="KW-0067">ATP-binding</keyword>
<evidence type="ECO:0000256" key="5">
    <source>
        <dbReference type="ARBA" id="ARBA00022777"/>
    </source>
</evidence>
<protein>
    <recommendedName>
        <fullName evidence="1">non-specific serine/threonine protein kinase</fullName>
        <ecNumber evidence="1">2.7.11.1</ecNumber>
    </recommendedName>
</protein>
<evidence type="ECO:0000256" key="4">
    <source>
        <dbReference type="ARBA" id="ARBA00022741"/>
    </source>
</evidence>
<reference evidence="8 9" key="1">
    <citation type="journal article" date="2019" name="Int. J. Syst. Evol. Microbiol.">
        <title>The Global Catalogue of Microorganisms (GCM) 10K type strain sequencing project: providing services to taxonomists for standard genome sequencing and annotation.</title>
        <authorList>
            <consortium name="The Broad Institute Genomics Platform"/>
            <consortium name="The Broad Institute Genome Sequencing Center for Infectious Disease"/>
            <person name="Wu L."/>
            <person name="Ma J."/>
        </authorList>
    </citation>
    <scope>NUCLEOTIDE SEQUENCE [LARGE SCALE GENOMIC DNA]</scope>
    <source>
        <strain evidence="8 9">JCM 14969</strain>
    </source>
</reference>
<dbReference type="EMBL" id="BAAAOS010000066">
    <property type="protein sequence ID" value="GAA1616948.1"/>
    <property type="molecule type" value="Genomic_DNA"/>
</dbReference>
<dbReference type="RefSeq" id="WP_344222343.1">
    <property type="nucleotide sequence ID" value="NZ_BAAAOS010000066.1"/>
</dbReference>
<name>A0ABN2EWR2_9ACTN</name>
<comment type="caution">
    <text evidence="8">The sequence shown here is derived from an EMBL/GenBank/DDBJ whole genome shotgun (WGS) entry which is preliminary data.</text>
</comment>
<keyword evidence="3" id="KW-0808">Transferase</keyword>
<evidence type="ECO:0000256" key="6">
    <source>
        <dbReference type="ARBA" id="ARBA00022840"/>
    </source>
</evidence>
<dbReference type="Pfam" id="PF00069">
    <property type="entry name" value="Pkinase"/>
    <property type="match status" value="1"/>
</dbReference>
<keyword evidence="5" id="KW-0418">Kinase</keyword>
<dbReference type="InterPro" id="IPR000719">
    <property type="entry name" value="Prot_kinase_dom"/>
</dbReference>
<keyword evidence="2" id="KW-0723">Serine/threonine-protein kinase</keyword>
<evidence type="ECO:0000259" key="7">
    <source>
        <dbReference type="PROSITE" id="PS50011"/>
    </source>
</evidence>
<proteinExistence type="predicted"/>
<evidence type="ECO:0000256" key="1">
    <source>
        <dbReference type="ARBA" id="ARBA00012513"/>
    </source>
</evidence>
<dbReference type="Gene3D" id="1.10.510.10">
    <property type="entry name" value="Transferase(Phosphotransferase) domain 1"/>
    <property type="match status" value="1"/>
</dbReference>
<dbReference type="SMART" id="SM00220">
    <property type="entry name" value="S_TKc"/>
    <property type="match status" value="1"/>
</dbReference>
<keyword evidence="4" id="KW-0547">Nucleotide-binding</keyword>
<evidence type="ECO:0000313" key="9">
    <source>
        <dbReference type="Proteomes" id="UP001500393"/>
    </source>
</evidence>
<evidence type="ECO:0000256" key="3">
    <source>
        <dbReference type="ARBA" id="ARBA00022679"/>
    </source>
</evidence>
<dbReference type="EC" id="2.7.11.1" evidence="1"/>
<keyword evidence="9" id="KW-1185">Reference proteome</keyword>
<accession>A0ABN2EWR2</accession>
<feature type="domain" description="Protein kinase" evidence="7">
    <location>
        <begin position="7"/>
        <end position="246"/>
    </location>
</feature>